<dbReference type="FunFam" id="3.30.70.330:FF:000116">
    <property type="entry name" value="Putative ribonucleoprotein PTB-binding 1"/>
    <property type="match status" value="2"/>
</dbReference>
<comment type="caution">
    <text evidence="6">The sequence shown here is derived from an EMBL/GenBank/DDBJ whole genome shotgun (WGS) entry which is preliminary data.</text>
</comment>
<organism evidence="6 7">
    <name type="scientific">Microtus ochrogaster</name>
    <name type="common">Prairie vole</name>
    <dbReference type="NCBI Taxonomy" id="79684"/>
    <lineage>
        <taxon>Eukaryota</taxon>
        <taxon>Metazoa</taxon>
        <taxon>Chordata</taxon>
        <taxon>Craniata</taxon>
        <taxon>Vertebrata</taxon>
        <taxon>Euteleostomi</taxon>
        <taxon>Mammalia</taxon>
        <taxon>Eutheria</taxon>
        <taxon>Euarchontoglires</taxon>
        <taxon>Glires</taxon>
        <taxon>Rodentia</taxon>
        <taxon>Myomorpha</taxon>
        <taxon>Muroidea</taxon>
        <taxon>Cricetidae</taxon>
        <taxon>Arvicolinae</taxon>
        <taxon>Microtus</taxon>
    </lineage>
</organism>
<sequence>MKTLTSNPLYSLCYLAAFVTLLNGEQAQSAIQRFHQFSFRGRELIVQLQPTDALLCITNLPISFTLEEFEELVRAYGNIERCFLVYSEVTGHSKGYGFVEYMKKDFAAKARLELLGRQMGASALFAQWMDVNLLASELIHSKCLCIDKLPSDYRDSEELLQLFSGIHRPVFCQEVHELFQDYELKYCYVDRNKRTAFVTLLNGEQAQSAIQRFHQFSFRGRELIVQLQPTDALLCITNLPISFTLEEFEELVRAYGNIERCFLVYSEVTGHSKGYGFVEYMKKDFAAKARLELLGRQMGASALFAQWMDVNLLASELIHSKCLCIDKLPSDYRDSEELLQLFSGIHRPVFCQLAQDEGGHGGSFAVVEYSTAEHAEEVQQVADGITIKGSQVQLSFCAPGAPGRSTLAALIAAQRVVSAVLPRQAAAILTSQVSFVTLLNGEQAQSAIQRFHQFSFRGRELIVQLQPTDALLCITNLPISFTLEEFEELVRAYGNIERCFLVYSEVTGHSKGYGFVEYMKKDFAAKARLELLGRQMGASALFAQWMDVNLLASELIHSKCLCIDKLPSDYRDSEELLQLFSGIHRPVFCQLAQDEGGHGGSFAVVEYSTAEHAEEVQQVADGITIKGSQVQLSFCAPGAPGRSTLAALIAAQRVMNSSQKGLLPEPNPVQIMKSLNNPAMLQVLLQPQLCGRAVKPVLGVAPSLSHLLSPSLPSALLHFSKAQQSSAVGSASPLLLQALSHLPLVQQQLMKFDSAHTNNKPGLLGEPPAMVLQPALAIGPPLSLKTDLGHHGDTHKTSTLIPTQTTLAAGLGMLPFFPHQLTAGQAGPGRGTTQEKQSASASITEASLSGPQQYLQTFPGLPTGGPLTGHQKTQQSPAKGPEAASKNQTSLLGEPPREIRLSKNPYLNLASVLPSMCLATASKGTPHKTGIASNILDAISQGSESQHVLEKCITYSPPFEDYAQVSSLRNEKRGSSYLISVPEGGPVELAGQHPQDTGVSYTETYLKKKRVY</sequence>
<feature type="domain" description="RRM" evidence="5">
    <location>
        <begin position="470"/>
        <end position="548"/>
    </location>
</feature>
<evidence type="ECO:0000313" key="7">
    <source>
        <dbReference type="Proteomes" id="UP000710432"/>
    </source>
</evidence>
<keyword evidence="6" id="KW-0687">Ribonucleoprotein</keyword>
<keyword evidence="1 2" id="KW-0694">RNA-binding</keyword>
<accession>A0A8J6GHF8</accession>
<dbReference type="InterPro" id="IPR034636">
    <property type="entry name" value="RAVER2_RRM2"/>
</dbReference>
<dbReference type="SUPFAM" id="SSF54928">
    <property type="entry name" value="RNA-binding domain, RBD"/>
    <property type="match status" value="5"/>
</dbReference>
<dbReference type="PANTHER" id="PTHR23189">
    <property type="entry name" value="RNA RECOGNITION MOTIF-CONTAINING"/>
    <property type="match status" value="1"/>
</dbReference>
<feature type="region of interest" description="Disordered" evidence="3">
    <location>
        <begin position="820"/>
        <end position="898"/>
    </location>
</feature>
<evidence type="ECO:0000313" key="6">
    <source>
        <dbReference type="EMBL" id="KAH0510544.1"/>
    </source>
</evidence>
<dbReference type="CDD" id="cd12666">
    <property type="entry name" value="RRM2_RAVER2"/>
    <property type="match status" value="3"/>
</dbReference>
<dbReference type="EMBL" id="JAATJU010022486">
    <property type="protein sequence ID" value="KAH0510544.1"/>
    <property type="molecule type" value="Genomic_DNA"/>
</dbReference>
<keyword evidence="4" id="KW-0732">Signal</keyword>
<dbReference type="InterPro" id="IPR003954">
    <property type="entry name" value="RRM_euk-type"/>
</dbReference>
<reference evidence="6" key="1">
    <citation type="submission" date="2020-03" db="EMBL/GenBank/DDBJ databases">
        <title>Studies in the Genomics of Life Span.</title>
        <authorList>
            <person name="Glass D."/>
        </authorList>
    </citation>
    <scope>NUCLEOTIDE SEQUENCE</scope>
    <source>
        <strain evidence="6">LTLLF</strain>
        <tissue evidence="6">Muscle</tissue>
    </source>
</reference>
<dbReference type="InterPro" id="IPR047942">
    <property type="entry name" value="RAVER2_RRM3"/>
</dbReference>
<feature type="domain" description="RRM" evidence="5">
    <location>
        <begin position="53"/>
        <end position="131"/>
    </location>
</feature>
<protein>
    <submittedName>
        <fullName evidence="6">Ribonucleoprotein PTB-binding 2</fullName>
    </submittedName>
</protein>
<feature type="compositionally biased region" description="Polar residues" evidence="3">
    <location>
        <begin position="831"/>
        <end position="854"/>
    </location>
</feature>
<dbReference type="AlphaFoldDB" id="A0A8J6GHF8"/>
<dbReference type="PROSITE" id="PS50102">
    <property type="entry name" value="RRM"/>
    <property type="match status" value="5"/>
</dbReference>
<evidence type="ECO:0000256" key="1">
    <source>
        <dbReference type="ARBA" id="ARBA00022884"/>
    </source>
</evidence>
<dbReference type="FunFam" id="3.30.70.330:FF:000100">
    <property type="entry name" value="Putative ribonucleoprotein PTB-binding 1"/>
    <property type="match status" value="3"/>
</dbReference>
<dbReference type="Gene3D" id="3.30.70.330">
    <property type="match status" value="7"/>
</dbReference>
<dbReference type="InterPro" id="IPR000504">
    <property type="entry name" value="RRM_dom"/>
</dbReference>
<gene>
    <name evidence="6" type="ORF">LTLLF_154635</name>
</gene>
<evidence type="ECO:0000259" key="5">
    <source>
        <dbReference type="PROSITE" id="PS50102"/>
    </source>
</evidence>
<feature type="domain" description="RRM" evidence="5">
    <location>
        <begin position="321"/>
        <end position="399"/>
    </location>
</feature>
<feature type="domain" description="RRM" evidence="5">
    <location>
        <begin position="232"/>
        <end position="310"/>
    </location>
</feature>
<dbReference type="GO" id="GO:0003723">
    <property type="term" value="F:RNA binding"/>
    <property type="evidence" value="ECO:0007669"/>
    <property type="project" value="UniProtKB-UniRule"/>
</dbReference>
<proteinExistence type="predicted"/>
<dbReference type="Pfam" id="PF00076">
    <property type="entry name" value="RRM_1"/>
    <property type="match status" value="5"/>
</dbReference>
<dbReference type="InterPro" id="IPR035979">
    <property type="entry name" value="RBD_domain_sf"/>
</dbReference>
<evidence type="ECO:0000256" key="2">
    <source>
        <dbReference type="PROSITE-ProRule" id="PRU00176"/>
    </source>
</evidence>
<feature type="signal peptide" evidence="4">
    <location>
        <begin position="1"/>
        <end position="24"/>
    </location>
</feature>
<feature type="chain" id="PRO_5035313821" evidence="4">
    <location>
        <begin position="25"/>
        <end position="1012"/>
    </location>
</feature>
<dbReference type="SMART" id="SM00361">
    <property type="entry name" value="RRM_1"/>
    <property type="match status" value="3"/>
</dbReference>
<evidence type="ECO:0000256" key="4">
    <source>
        <dbReference type="SAM" id="SignalP"/>
    </source>
</evidence>
<evidence type="ECO:0000256" key="3">
    <source>
        <dbReference type="SAM" id="MobiDB-lite"/>
    </source>
</evidence>
<dbReference type="Proteomes" id="UP000710432">
    <property type="component" value="Unassembled WGS sequence"/>
</dbReference>
<name>A0A8J6GHF8_MICOH</name>
<dbReference type="SMART" id="SM00360">
    <property type="entry name" value="RRM"/>
    <property type="match status" value="6"/>
</dbReference>
<dbReference type="InterPro" id="IPR012677">
    <property type="entry name" value="Nucleotide-bd_a/b_plait_sf"/>
</dbReference>
<feature type="domain" description="RRM" evidence="5">
    <location>
        <begin position="559"/>
        <end position="637"/>
    </location>
</feature>
<dbReference type="CDD" id="cd12668">
    <property type="entry name" value="RRM3_RAVER2"/>
    <property type="match status" value="2"/>
</dbReference>
<dbReference type="GO" id="GO:1990904">
    <property type="term" value="C:ribonucleoprotein complex"/>
    <property type="evidence" value="ECO:0007669"/>
    <property type="project" value="UniProtKB-KW"/>
</dbReference>